<accession>A0AA38XWE7</accession>
<dbReference type="PANTHER" id="PTHR42760:SF45">
    <property type="entry name" value="SHORT CHAIN DEHYDROGENASE_REDUCTASE FAMILY PROTEIN, PUTATIVE (AFU_ORTHOLOGUE AFUA_3G09150)-RELATED"/>
    <property type="match status" value="1"/>
</dbReference>
<dbReference type="Proteomes" id="UP001172681">
    <property type="component" value="Unassembled WGS sequence"/>
</dbReference>
<dbReference type="GO" id="GO:0006633">
    <property type="term" value="P:fatty acid biosynthetic process"/>
    <property type="evidence" value="ECO:0007669"/>
    <property type="project" value="TreeGrafter"/>
</dbReference>
<gene>
    <name evidence="3" type="ORF">H2204_010268</name>
</gene>
<reference evidence="3" key="1">
    <citation type="submission" date="2022-10" db="EMBL/GenBank/DDBJ databases">
        <title>Culturing micro-colonial fungi from biological soil crusts in the Mojave desert and describing Neophaeococcomyces mojavensis, and introducing the new genera and species Taxawa tesnikishii.</title>
        <authorList>
            <person name="Kurbessoian T."/>
            <person name="Stajich J.E."/>
        </authorList>
    </citation>
    <scope>NUCLEOTIDE SEQUENCE</scope>
    <source>
        <strain evidence="3">TK_35</strain>
    </source>
</reference>
<dbReference type="Pfam" id="PF13561">
    <property type="entry name" value="adh_short_C2"/>
    <property type="match status" value="1"/>
</dbReference>
<dbReference type="InterPro" id="IPR002347">
    <property type="entry name" value="SDR_fam"/>
</dbReference>
<dbReference type="SUPFAM" id="SSF51735">
    <property type="entry name" value="NAD(P)-binding Rossmann-fold domains"/>
    <property type="match status" value="1"/>
</dbReference>
<organism evidence="3 4">
    <name type="scientific">Knufia peltigerae</name>
    <dbReference type="NCBI Taxonomy" id="1002370"/>
    <lineage>
        <taxon>Eukaryota</taxon>
        <taxon>Fungi</taxon>
        <taxon>Dikarya</taxon>
        <taxon>Ascomycota</taxon>
        <taxon>Pezizomycotina</taxon>
        <taxon>Eurotiomycetes</taxon>
        <taxon>Chaetothyriomycetidae</taxon>
        <taxon>Chaetothyriales</taxon>
        <taxon>Trichomeriaceae</taxon>
        <taxon>Knufia</taxon>
    </lineage>
</organism>
<keyword evidence="2" id="KW-0521">NADP</keyword>
<dbReference type="Gene3D" id="3.40.50.720">
    <property type="entry name" value="NAD(P)-binding Rossmann-like Domain"/>
    <property type="match status" value="1"/>
</dbReference>
<proteinExistence type="inferred from homology"/>
<dbReference type="GO" id="GO:0016616">
    <property type="term" value="F:oxidoreductase activity, acting on the CH-OH group of donors, NAD or NADP as acceptor"/>
    <property type="evidence" value="ECO:0007669"/>
    <property type="project" value="TreeGrafter"/>
</dbReference>
<dbReference type="InterPro" id="IPR020904">
    <property type="entry name" value="Sc_DH/Rdtase_CS"/>
</dbReference>
<dbReference type="PRINTS" id="PR00080">
    <property type="entry name" value="SDRFAMILY"/>
</dbReference>
<comment type="caution">
    <text evidence="3">The sequence shown here is derived from an EMBL/GenBank/DDBJ whole genome shotgun (WGS) entry which is preliminary data.</text>
</comment>
<evidence type="ECO:0000313" key="3">
    <source>
        <dbReference type="EMBL" id="KAJ9625969.1"/>
    </source>
</evidence>
<dbReference type="PRINTS" id="PR00081">
    <property type="entry name" value="GDHRDH"/>
</dbReference>
<dbReference type="GO" id="GO:0048038">
    <property type="term" value="F:quinone binding"/>
    <property type="evidence" value="ECO:0007669"/>
    <property type="project" value="TreeGrafter"/>
</dbReference>
<evidence type="ECO:0000313" key="4">
    <source>
        <dbReference type="Proteomes" id="UP001172681"/>
    </source>
</evidence>
<dbReference type="PROSITE" id="PS00061">
    <property type="entry name" value="ADH_SHORT"/>
    <property type="match status" value="1"/>
</dbReference>
<dbReference type="CDD" id="cd05233">
    <property type="entry name" value="SDR_c"/>
    <property type="match status" value="1"/>
</dbReference>
<dbReference type="PANTHER" id="PTHR42760">
    <property type="entry name" value="SHORT-CHAIN DEHYDROGENASES/REDUCTASES FAMILY MEMBER"/>
    <property type="match status" value="1"/>
</dbReference>
<dbReference type="AlphaFoldDB" id="A0AA38XWE7"/>
<dbReference type="InterPro" id="IPR036291">
    <property type="entry name" value="NAD(P)-bd_dom_sf"/>
</dbReference>
<name>A0AA38XWE7_9EURO</name>
<sequence length="255" mass="26837">MADLVGKSIVVTGGASGIGLATVAQLLRLKARVAVGDLGPSPSAGLTELVAQTTDQDLFFYKQVDVSNRPSVDEFMRAVLQRFGMVDGLINNAGICPNEGEMATDEVFDAIMAVNLKGVWNVGTEAIRIMAKQESRGVIVNTASDAALKGIKGLAAYTASKHGVLGLTRVWCKEWTPKGIRVNAVAPGVTDTPMVAKIASGHTSGEETTKQWLQNIPMGRFGQPAEIGSVICFLLSKESSFMSGQVLRIGGGEGE</sequence>
<keyword evidence="4" id="KW-1185">Reference proteome</keyword>
<comment type="similarity">
    <text evidence="1">Belongs to the short-chain dehydrogenases/reductases (SDR) family.</text>
</comment>
<dbReference type="FunFam" id="3.40.50.720:FF:000084">
    <property type="entry name" value="Short-chain dehydrogenase reductase"/>
    <property type="match status" value="1"/>
</dbReference>
<dbReference type="EMBL" id="JAPDRN010000085">
    <property type="protein sequence ID" value="KAJ9625969.1"/>
    <property type="molecule type" value="Genomic_DNA"/>
</dbReference>
<evidence type="ECO:0000256" key="2">
    <source>
        <dbReference type="ARBA" id="ARBA00022857"/>
    </source>
</evidence>
<evidence type="ECO:0000256" key="1">
    <source>
        <dbReference type="ARBA" id="ARBA00006484"/>
    </source>
</evidence>
<protein>
    <submittedName>
        <fullName evidence="3">Uncharacterized protein</fullName>
    </submittedName>
</protein>